<organism evidence="8 9">
    <name type="scientific">Meira miltonrushii</name>
    <dbReference type="NCBI Taxonomy" id="1280837"/>
    <lineage>
        <taxon>Eukaryota</taxon>
        <taxon>Fungi</taxon>
        <taxon>Dikarya</taxon>
        <taxon>Basidiomycota</taxon>
        <taxon>Ustilaginomycotina</taxon>
        <taxon>Exobasidiomycetes</taxon>
        <taxon>Exobasidiales</taxon>
        <taxon>Brachybasidiaceae</taxon>
        <taxon>Meira</taxon>
    </lineage>
</organism>
<gene>
    <name evidence="8" type="ORF">FA14DRAFT_25772</name>
</gene>
<keyword evidence="1 6" id="KW-0732">Signal</keyword>
<accession>A0A316VS43</accession>
<dbReference type="AlphaFoldDB" id="A0A316VS43"/>
<dbReference type="EMBL" id="KZ819602">
    <property type="protein sequence ID" value="PWN38325.1"/>
    <property type="molecule type" value="Genomic_DNA"/>
</dbReference>
<dbReference type="Pfam" id="PF01764">
    <property type="entry name" value="Lipase_3"/>
    <property type="match status" value="1"/>
</dbReference>
<reference evidence="8 9" key="1">
    <citation type="journal article" date="2018" name="Mol. Biol. Evol.">
        <title>Broad Genomic Sampling Reveals a Smut Pathogenic Ancestry of the Fungal Clade Ustilaginomycotina.</title>
        <authorList>
            <person name="Kijpornyongpan T."/>
            <person name="Mondo S.J."/>
            <person name="Barry K."/>
            <person name="Sandor L."/>
            <person name="Lee J."/>
            <person name="Lipzen A."/>
            <person name="Pangilinan J."/>
            <person name="LaButti K."/>
            <person name="Hainaut M."/>
            <person name="Henrissat B."/>
            <person name="Grigoriev I.V."/>
            <person name="Spatafora J.W."/>
            <person name="Aime M.C."/>
        </authorList>
    </citation>
    <scope>NUCLEOTIDE SEQUENCE [LARGE SCALE GENOMIC DNA]</scope>
    <source>
        <strain evidence="8 9">MCA 3882</strain>
    </source>
</reference>
<evidence type="ECO:0000256" key="2">
    <source>
        <dbReference type="ARBA" id="ARBA00023157"/>
    </source>
</evidence>
<comment type="similarity">
    <text evidence="3">Belongs to the AB hydrolase superfamily. Lipase family. Class 3 subfamily.</text>
</comment>
<feature type="signal peptide" evidence="6">
    <location>
        <begin position="1"/>
        <end position="22"/>
    </location>
</feature>
<dbReference type="RefSeq" id="XP_025358627.1">
    <property type="nucleotide sequence ID" value="XM_025502080.1"/>
</dbReference>
<evidence type="ECO:0000313" key="8">
    <source>
        <dbReference type="EMBL" id="PWN38325.1"/>
    </source>
</evidence>
<comment type="catalytic activity">
    <reaction evidence="4">
        <text>a diacylglycerol + H2O = a monoacylglycerol + a fatty acid + H(+)</text>
        <dbReference type="Rhea" id="RHEA:32731"/>
        <dbReference type="ChEBI" id="CHEBI:15377"/>
        <dbReference type="ChEBI" id="CHEBI:15378"/>
        <dbReference type="ChEBI" id="CHEBI:17408"/>
        <dbReference type="ChEBI" id="CHEBI:18035"/>
        <dbReference type="ChEBI" id="CHEBI:28868"/>
    </reaction>
</comment>
<dbReference type="InterPro" id="IPR002921">
    <property type="entry name" value="Fungal_lipase-type"/>
</dbReference>
<dbReference type="InterPro" id="IPR029058">
    <property type="entry name" value="AB_hydrolase_fold"/>
</dbReference>
<keyword evidence="9" id="KW-1185">Reference proteome</keyword>
<name>A0A316VS43_9BASI</name>
<dbReference type="OrthoDB" id="426718at2759"/>
<dbReference type="STRING" id="1280837.A0A316VS43"/>
<evidence type="ECO:0000256" key="3">
    <source>
        <dbReference type="ARBA" id="ARBA00043996"/>
    </source>
</evidence>
<protein>
    <submittedName>
        <fullName evidence="8">Alpha/beta-hydrolase</fullName>
    </submittedName>
</protein>
<comment type="catalytic activity">
    <reaction evidence="5">
        <text>a monoacylglycerol + H2O = glycerol + a fatty acid + H(+)</text>
        <dbReference type="Rhea" id="RHEA:15245"/>
        <dbReference type="ChEBI" id="CHEBI:15377"/>
        <dbReference type="ChEBI" id="CHEBI:15378"/>
        <dbReference type="ChEBI" id="CHEBI:17408"/>
        <dbReference type="ChEBI" id="CHEBI:17754"/>
        <dbReference type="ChEBI" id="CHEBI:28868"/>
    </reaction>
</comment>
<dbReference type="Proteomes" id="UP000245771">
    <property type="component" value="Unassembled WGS sequence"/>
</dbReference>
<evidence type="ECO:0000259" key="7">
    <source>
        <dbReference type="Pfam" id="PF01764"/>
    </source>
</evidence>
<feature type="domain" description="Fungal lipase-type" evidence="7">
    <location>
        <begin position="95"/>
        <end position="232"/>
    </location>
</feature>
<dbReference type="SUPFAM" id="SSF53474">
    <property type="entry name" value="alpha/beta-Hydrolases"/>
    <property type="match status" value="1"/>
</dbReference>
<dbReference type="PANTHER" id="PTHR45856">
    <property type="entry name" value="ALPHA/BETA-HYDROLASES SUPERFAMILY PROTEIN"/>
    <property type="match status" value="1"/>
</dbReference>
<dbReference type="InParanoid" id="A0A316VS43"/>
<dbReference type="GO" id="GO:0006629">
    <property type="term" value="P:lipid metabolic process"/>
    <property type="evidence" value="ECO:0007669"/>
    <property type="project" value="InterPro"/>
</dbReference>
<dbReference type="PANTHER" id="PTHR45856:SF25">
    <property type="entry name" value="FUNGAL LIPASE-LIKE DOMAIN-CONTAINING PROTEIN"/>
    <property type="match status" value="1"/>
</dbReference>
<feature type="chain" id="PRO_5016428996" evidence="6">
    <location>
        <begin position="23"/>
        <end position="297"/>
    </location>
</feature>
<dbReference type="GO" id="GO:0016787">
    <property type="term" value="F:hydrolase activity"/>
    <property type="evidence" value="ECO:0007669"/>
    <property type="project" value="UniProtKB-KW"/>
</dbReference>
<keyword evidence="2" id="KW-1015">Disulfide bond</keyword>
<evidence type="ECO:0000256" key="5">
    <source>
        <dbReference type="ARBA" id="ARBA00048461"/>
    </source>
</evidence>
<evidence type="ECO:0000256" key="6">
    <source>
        <dbReference type="SAM" id="SignalP"/>
    </source>
</evidence>
<dbReference type="GeneID" id="37023861"/>
<evidence type="ECO:0000256" key="1">
    <source>
        <dbReference type="ARBA" id="ARBA00022729"/>
    </source>
</evidence>
<sequence length="297" mass="32847">MFRFRQLFSLFGILAFVAYTLAFPLKPRDGAPVAISSAQTKQYIIPAQFASSAYCTTLKRGSILAEDAKILYYAGDGRKIQRVYVAHSPSQGIIVAYQGTNTSSIHSIEDDIEPVRKHVDSRLAFLGKDVKISDGFQDQWLLTADKVLNETKKALKQYHHSNLLVVGHSLGAALALLTSAYISNNINATLQTVLFGLPRVGNDEFANAIDKYVPDQNHIVNYHDPVPHLPGKSLGFQSPSGEIWINHNGSYSALRCPGQENPQCSDSVPFYEYDVDNHLGPYFGIYMGSHNCSASRY</sequence>
<keyword evidence="8" id="KW-0378">Hydrolase</keyword>
<evidence type="ECO:0000256" key="4">
    <source>
        <dbReference type="ARBA" id="ARBA00047591"/>
    </source>
</evidence>
<proteinExistence type="inferred from homology"/>
<dbReference type="InterPro" id="IPR051218">
    <property type="entry name" value="Sec_MonoDiacylglyc_Lipase"/>
</dbReference>
<evidence type="ECO:0000313" key="9">
    <source>
        <dbReference type="Proteomes" id="UP000245771"/>
    </source>
</evidence>
<dbReference type="CDD" id="cd00519">
    <property type="entry name" value="Lipase_3"/>
    <property type="match status" value="1"/>
</dbReference>
<dbReference type="Gene3D" id="3.40.50.1820">
    <property type="entry name" value="alpha/beta hydrolase"/>
    <property type="match status" value="1"/>
</dbReference>